<feature type="compositionally biased region" description="Low complexity" evidence="1">
    <location>
        <begin position="58"/>
        <end position="69"/>
    </location>
</feature>
<accession>A0ABR1NZZ1</accession>
<evidence type="ECO:0000313" key="3">
    <source>
        <dbReference type="Proteomes" id="UP001430848"/>
    </source>
</evidence>
<organism evidence="2 3">
    <name type="scientific">Diaporthe eres</name>
    <name type="common">Phomopsis oblonga</name>
    <dbReference type="NCBI Taxonomy" id="83184"/>
    <lineage>
        <taxon>Eukaryota</taxon>
        <taxon>Fungi</taxon>
        <taxon>Dikarya</taxon>
        <taxon>Ascomycota</taxon>
        <taxon>Pezizomycotina</taxon>
        <taxon>Sordariomycetes</taxon>
        <taxon>Sordariomycetidae</taxon>
        <taxon>Diaporthales</taxon>
        <taxon>Diaporthaceae</taxon>
        <taxon>Diaporthe</taxon>
        <taxon>Diaporthe eres species complex</taxon>
    </lineage>
</organism>
<sequence>MTRVTAPREIAKLVRSISTTAAAPAPSRLIANSSKTASARVRKELDAAAKADVPASERTITTNTRPTPNSQRVIPLMQGFHTTQAPRYAQADVSTIDFAVLPSREQLFGGPAGNDAFSRVRVPLLPDNFTPNRAAVPGSFAPEAADAPLRAPEIIVMAADPTSVNAVSALTEVEAFSPDGVELSFAHAFGGAAGGRGGAAQEERYAGGMLKDLWAGLKEDVLGPNGQAKPAL</sequence>
<comment type="caution">
    <text evidence="2">The sequence shown here is derived from an EMBL/GenBank/DDBJ whole genome shotgun (WGS) entry which is preliminary data.</text>
</comment>
<protein>
    <submittedName>
        <fullName evidence="2">Uncharacterized protein</fullName>
    </submittedName>
</protein>
<proteinExistence type="predicted"/>
<dbReference type="Proteomes" id="UP001430848">
    <property type="component" value="Unassembled WGS sequence"/>
</dbReference>
<name>A0ABR1NZZ1_DIAER</name>
<evidence type="ECO:0000256" key="1">
    <source>
        <dbReference type="SAM" id="MobiDB-lite"/>
    </source>
</evidence>
<evidence type="ECO:0000313" key="2">
    <source>
        <dbReference type="EMBL" id="KAK7721851.1"/>
    </source>
</evidence>
<feature type="region of interest" description="Disordered" evidence="1">
    <location>
        <begin position="50"/>
        <end position="70"/>
    </location>
</feature>
<reference evidence="2 3" key="1">
    <citation type="submission" date="2024-02" db="EMBL/GenBank/DDBJ databases">
        <title>De novo assembly and annotation of 12 fungi associated with fruit tree decline syndrome in Ontario, Canada.</title>
        <authorList>
            <person name="Sulman M."/>
            <person name="Ellouze W."/>
            <person name="Ilyukhin E."/>
        </authorList>
    </citation>
    <scope>NUCLEOTIDE SEQUENCE [LARGE SCALE GENOMIC DNA]</scope>
    <source>
        <strain evidence="2 3">M169</strain>
    </source>
</reference>
<gene>
    <name evidence="2" type="ORF">SLS63_009376</name>
</gene>
<keyword evidence="3" id="KW-1185">Reference proteome</keyword>
<dbReference type="EMBL" id="JAKNSF020000068">
    <property type="protein sequence ID" value="KAK7721851.1"/>
    <property type="molecule type" value="Genomic_DNA"/>
</dbReference>